<organism evidence="1 2">
    <name type="scientific">Heracleum sosnowskyi</name>
    <dbReference type="NCBI Taxonomy" id="360622"/>
    <lineage>
        <taxon>Eukaryota</taxon>
        <taxon>Viridiplantae</taxon>
        <taxon>Streptophyta</taxon>
        <taxon>Embryophyta</taxon>
        <taxon>Tracheophyta</taxon>
        <taxon>Spermatophyta</taxon>
        <taxon>Magnoliopsida</taxon>
        <taxon>eudicotyledons</taxon>
        <taxon>Gunneridae</taxon>
        <taxon>Pentapetalae</taxon>
        <taxon>asterids</taxon>
        <taxon>campanulids</taxon>
        <taxon>Apiales</taxon>
        <taxon>Apiaceae</taxon>
        <taxon>Apioideae</taxon>
        <taxon>apioid superclade</taxon>
        <taxon>Tordylieae</taxon>
        <taxon>Tordyliinae</taxon>
        <taxon>Heracleum</taxon>
    </lineage>
</organism>
<comment type="caution">
    <text evidence="1">The sequence shown here is derived from an EMBL/GenBank/DDBJ whole genome shotgun (WGS) entry which is preliminary data.</text>
</comment>
<keyword evidence="2" id="KW-1185">Reference proteome</keyword>
<reference evidence="1" key="2">
    <citation type="submission" date="2023-05" db="EMBL/GenBank/DDBJ databases">
        <authorList>
            <person name="Schelkunov M.I."/>
        </authorList>
    </citation>
    <scope>NUCLEOTIDE SEQUENCE</scope>
    <source>
        <strain evidence="1">Hsosn_3</strain>
        <tissue evidence="1">Leaf</tissue>
    </source>
</reference>
<proteinExistence type="predicted"/>
<dbReference type="AlphaFoldDB" id="A0AAD8NEU6"/>
<protein>
    <recommendedName>
        <fullName evidence="3">Hexosyltransferase</fullName>
    </recommendedName>
</protein>
<sequence>MLFKLSGMDANATKHKAFMVIRINTAFSRRKSSVRQTWMPQGEKRLKLDQEKGMLSFCDGALEWFQLLNIQTSVMHTVLTSEILNTEVSMAEGSNGAFTTMGTVKFVESCDEENPCWLVLGWGGSVAQANITIMPHWTREGLSFLTSALGKPIFADQLTPNLAVLPFAEVCVQYKWVVGDSKVAGVAGIHVEKDPVNVWTTVDSKECKKSCYRACEDVDQFKDTIEVWEEMQLITVRRVGIFWCGVVWRGRRRRIIHLIRDEQQKTRRTVAKEQQNLASSAGLRYNMMY</sequence>
<dbReference type="EMBL" id="JAUIZM010000001">
    <property type="protein sequence ID" value="KAK1405288.1"/>
    <property type="molecule type" value="Genomic_DNA"/>
</dbReference>
<gene>
    <name evidence="1" type="ORF">POM88_004893</name>
</gene>
<evidence type="ECO:0008006" key="3">
    <source>
        <dbReference type="Google" id="ProtNLM"/>
    </source>
</evidence>
<evidence type="ECO:0000313" key="1">
    <source>
        <dbReference type="EMBL" id="KAK1405288.1"/>
    </source>
</evidence>
<name>A0AAD8NEU6_9APIA</name>
<reference evidence="1" key="1">
    <citation type="submission" date="2023-02" db="EMBL/GenBank/DDBJ databases">
        <title>Genome of toxic invasive species Heracleum sosnowskyi carries increased number of genes despite the absence of recent whole-genome duplications.</title>
        <authorList>
            <person name="Schelkunov M."/>
            <person name="Shtratnikova V."/>
            <person name="Makarenko M."/>
            <person name="Klepikova A."/>
            <person name="Omelchenko D."/>
            <person name="Novikova G."/>
            <person name="Obukhova E."/>
            <person name="Bogdanov V."/>
            <person name="Penin A."/>
            <person name="Logacheva M."/>
        </authorList>
    </citation>
    <scope>NUCLEOTIDE SEQUENCE</scope>
    <source>
        <strain evidence="1">Hsosn_3</strain>
        <tissue evidence="1">Leaf</tissue>
    </source>
</reference>
<accession>A0AAD8NEU6</accession>
<dbReference type="Proteomes" id="UP001237642">
    <property type="component" value="Unassembled WGS sequence"/>
</dbReference>
<evidence type="ECO:0000313" key="2">
    <source>
        <dbReference type="Proteomes" id="UP001237642"/>
    </source>
</evidence>